<evidence type="ECO:0000313" key="2">
    <source>
        <dbReference type="Proteomes" id="UP001234297"/>
    </source>
</evidence>
<sequence length="140" mass="15131">MKKRADELDEEVQSLHASVASLEAKVDTSFGEGYFFAGYQVAQALPPLFDLSIIDGWSREEIMAKAARLAKAAPTDEAGPSQVVGANEEEDCCAGHYARVSTGAVPSASRHAQPHQRILGSRYAWVVHWSSSATLAQLEQ</sequence>
<name>A0ACC2L4J2_PERAE</name>
<dbReference type="Proteomes" id="UP001234297">
    <property type="component" value="Chromosome 6"/>
</dbReference>
<keyword evidence="2" id="KW-1185">Reference proteome</keyword>
<comment type="caution">
    <text evidence="1">The sequence shown here is derived from an EMBL/GenBank/DDBJ whole genome shotgun (WGS) entry which is preliminary data.</text>
</comment>
<reference evidence="1 2" key="1">
    <citation type="journal article" date="2022" name="Hortic Res">
        <title>A haplotype resolved chromosomal level avocado genome allows analysis of novel avocado genes.</title>
        <authorList>
            <person name="Nath O."/>
            <person name="Fletcher S.J."/>
            <person name="Hayward A."/>
            <person name="Shaw L.M."/>
            <person name="Masouleh A.K."/>
            <person name="Furtado A."/>
            <person name="Henry R.J."/>
            <person name="Mitter N."/>
        </authorList>
    </citation>
    <scope>NUCLEOTIDE SEQUENCE [LARGE SCALE GENOMIC DNA]</scope>
    <source>
        <strain evidence="2">cv. Hass</strain>
    </source>
</reference>
<dbReference type="EMBL" id="CM056814">
    <property type="protein sequence ID" value="KAJ8627959.1"/>
    <property type="molecule type" value="Genomic_DNA"/>
</dbReference>
<gene>
    <name evidence="1" type="ORF">MRB53_021266</name>
</gene>
<evidence type="ECO:0000313" key="1">
    <source>
        <dbReference type="EMBL" id="KAJ8627959.1"/>
    </source>
</evidence>
<protein>
    <submittedName>
        <fullName evidence="1">Uncharacterized protein</fullName>
    </submittedName>
</protein>
<organism evidence="1 2">
    <name type="scientific">Persea americana</name>
    <name type="common">Avocado</name>
    <dbReference type="NCBI Taxonomy" id="3435"/>
    <lineage>
        <taxon>Eukaryota</taxon>
        <taxon>Viridiplantae</taxon>
        <taxon>Streptophyta</taxon>
        <taxon>Embryophyta</taxon>
        <taxon>Tracheophyta</taxon>
        <taxon>Spermatophyta</taxon>
        <taxon>Magnoliopsida</taxon>
        <taxon>Magnoliidae</taxon>
        <taxon>Laurales</taxon>
        <taxon>Lauraceae</taxon>
        <taxon>Persea</taxon>
    </lineage>
</organism>
<proteinExistence type="predicted"/>
<accession>A0ACC2L4J2</accession>